<accession>A0A5C7WEA1</accession>
<feature type="signal peptide" evidence="4">
    <location>
        <begin position="1"/>
        <end position="19"/>
    </location>
</feature>
<keyword evidence="2 4" id="KW-0732">Signal</keyword>
<dbReference type="GO" id="GO:0120010">
    <property type="term" value="P:intermembrane phospholipid transfer"/>
    <property type="evidence" value="ECO:0007669"/>
    <property type="project" value="TreeGrafter"/>
</dbReference>
<evidence type="ECO:0000256" key="1">
    <source>
        <dbReference type="ARBA" id="ARBA00010634"/>
    </source>
</evidence>
<sequence length="358" mass="38203">MKKLRAIVLIAVLSGVSGCATTNKDPLEGINRGIYKFNDVADRYAMKPVAKAYKAVAPTPVRTSISNFFSNLGTLTTIVNDLLQLKFAQAFTDAGRFVINSTFGIAGFIDVASMDNVPKHQEDFGQTLGYWGVGSGAYLVLPILGPSTVRDASGLFIDTVTSDPITYLHNTGQIRAHNQVRAVQLLDRRTQLLDATDLVDNASIDPYAFMRDAYLQRRASLIQDGLVPQELLQDEFEPADEDAPAQSDLQPSSSADAVLLQSAAPIEGVNETTQVVESATETESLAETTDTTVAVEPAAEITESAEMTPEAIDELPPLLEQADQSIEDAPALESDAAALVAGVDETLITSEAATPAAQ</sequence>
<evidence type="ECO:0000256" key="2">
    <source>
        <dbReference type="ARBA" id="ARBA00022729"/>
    </source>
</evidence>
<dbReference type="InterPro" id="IPR007428">
    <property type="entry name" value="MlaA"/>
</dbReference>
<reference evidence="5 6" key="1">
    <citation type="submission" date="2018-09" db="EMBL/GenBank/DDBJ databases">
        <title>Metagenome Assembled Genomes from an Advanced Water Purification Facility.</title>
        <authorList>
            <person name="Stamps B.W."/>
            <person name="Spear J.R."/>
        </authorList>
    </citation>
    <scope>NUCLEOTIDE SEQUENCE [LARGE SCALE GENOMIC DNA]</scope>
    <source>
        <strain evidence="5">Bin_42_2</strain>
    </source>
</reference>
<dbReference type="STRING" id="1122236.GCA_000378225_00866"/>
<comment type="caution">
    <text evidence="5">The sequence shown here is derived from an EMBL/GenBank/DDBJ whole genome shotgun (WGS) entry which is preliminary data.</text>
</comment>
<proteinExistence type="inferred from homology"/>
<dbReference type="AlphaFoldDB" id="A0A5C7WEA1"/>
<feature type="compositionally biased region" description="Low complexity" evidence="3">
    <location>
        <begin position="277"/>
        <end position="291"/>
    </location>
</feature>
<dbReference type="Proteomes" id="UP000321374">
    <property type="component" value="Unassembled WGS sequence"/>
</dbReference>
<name>A0A5C7WEA1_METME</name>
<evidence type="ECO:0000256" key="4">
    <source>
        <dbReference type="SAM" id="SignalP"/>
    </source>
</evidence>
<dbReference type="Pfam" id="PF04333">
    <property type="entry name" value="MlaA"/>
    <property type="match status" value="1"/>
</dbReference>
<dbReference type="PRINTS" id="PR01805">
    <property type="entry name" value="VACJLIPOPROT"/>
</dbReference>
<protein>
    <recommendedName>
        <fullName evidence="7">VacJ family lipoprotein</fullName>
    </recommendedName>
</protein>
<feature type="region of interest" description="Disordered" evidence="3">
    <location>
        <begin position="269"/>
        <end position="291"/>
    </location>
</feature>
<evidence type="ECO:0008006" key="7">
    <source>
        <dbReference type="Google" id="ProtNLM"/>
    </source>
</evidence>
<dbReference type="GO" id="GO:0016020">
    <property type="term" value="C:membrane"/>
    <property type="evidence" value="ECO:0007669"/>
    <property type="project" value="InterPro"/>
</dbReference>
<evidence type="ECO:0000313" key="6">
    <source>
        <dbReference type="Proteomes" id="UP000321374"/>
    </source>
</evidence>
<dbReference type="PANTHER" id="PTHR30035">
    <property type="entry name" value="LIPOPROTEIN VACJ-RELATED"/>
    <property type="match status" value="1"/>
</dbReference>
<organism evidence="5 6">
    <name type="scientific">Methylophilus methylotrophus</name>
    <name type="common">Bacterium W3A1</name>
    <dbReference type="NCBI Taxonomy" id="17"/>
    <lineage>
        <taxon>Bacteria</taxon>
        <taxon>Pseudomonadati</taxon>
        <taxon>Pseudomonadota</taxon>
        <taxon>Betaproteobacteria</taxon>
        <taxon>Nitrosomonadales</taxon>
        <taxon>Methylophilaceae</taxon>
        <taxon>Methylophilus</taxon>
    </lineage>
</organism>
<evidence type="ECO:0000256" key="3">
    <source>
        <dbReference type="SAM" id="MobiDB-lite"/>
    </source>
</evidence>
<comment type="similarity">
    <text evidence="1">Belongs to the MlaA family.</text>
</comment>
<dbReference type="PROSITE" id="PS51257">
    <property type="entry name" value="PROKAR_LIPOPROTEIN"/>
    <property type="match status" value="1"/>
</dbReference>
<dbReference type="PANTHER" id="PTHR30035:SF3">
    <property type="entry name" value="INTERMEMBRANE PHOSPHOLIPID TRANSPORT SYSTEM LIPOPROTEIN MLAA"/>
    <property type="match status" value="1"/>
</dbReference>
<feature type="chain" id="PRO_5022876429" description="VacJ family lipoprotein" evidence="4">
    <location>
        <begin position="20"/>
        <end position="358"/>
    </location>
</feature>
<dbReference type="EMBL" id="SSGG01000089">
    <property type="protein sequence ID" value="TXI36421.1"/>
    <property type="molecule type" value="Genomic_DNA"/>
</dbReference>
<gene>
    <name evidence="5" type="ORF">E6Q51_05590</name>
</gene>
<evidence type="ECO:0000313" key="5">
    <source>
        <dbReference type="EMBL" id="TXI36421.1"/>
    </source>
</evidence>